<organism evidence="2">
    <name type="scientific">Fibrocapsa japonica</name>
    <dbReference type="NCBI Taxonomy" id="94617"/>
    <lineage>
        <taxon>Eukaryota</taxon>
        <taxon>Sar</taxon>
        <taxon>Stramenopiles</taxon>
        <taxon>Ochrophyta</taxon>
        <taxon>Raphidophyceae</taxon>
        <taxon>Chattonellales</taxon>
        <taxon>Chattonellaceae</taxon>
        <taxon>Fibrocapsa</taxon>
    </lineage>
</organism>
<evidence type="ECO:0000313" key="2">
    <source>
        <dbReference type="EMBL" id="CAD9862539.1"/>
    </source>
</evidence>
<feature type="chain" id="PRO_5031352787" evidence="1">
    <location>
        <begin position="23"/>
        <end position="187"/>
    </location>
</feature>
<keyword evidence="1" id="KW-0732">Signal</keyword>
<dbReference type="AlphaFoldDB" id="A0A7S2UXV6"/>
<evidence type="ECO:0000256" key="1">
    <source>
        <dbReference type="SAM" id="SignalP"/>
    </source>
</evidence>
<accession>A0A7S2UXV6</accession>
<name>A0A7S2UXV6_9STRA</name>
<gene>
    <name evidence="2" type="ORF">FJAP1339_LOCUS5071</name>
</gene>
<feature type="signal peptide" evidence="1">
    <location>
        <begin position="1"/>
        <end position="22"/>
    </location>
</feature>
<dbReference type="EMBL" id="HBHR01010611">
    <property type="protein sequence ID" value="CAD9862539.1"/>
    <property type="molecule type" value="Transcribed_RNA"/>
</dbReference>
<sequence>MIAFRFIQIFFTLLQTVAIVHGQLYDEELSWAEKISDKVLTFVNEKVVPDTDPECTWHWGHWRCDPQCECKLKYKFGDYSPGRACRSLTFGELDPNCDPSAGDDISLLEKFGRVVVVTWRRVALFSKTYLLPRTDDQCQFAWKESWKSRRPTCSPHASCSFQPKFGDLTVGRACRYKYKEESKSTWS</sequence>
<proteinExistence type="predicted"/>
<reference evidence="2" key="1">
    <citation type="submission" date="2021-01" db="EMBL/GenBank/DDBJ databases">
        <authorList>
            <person name="Corre E."/>
            <person name="Pelletier E."/>
            <person name="Niang G."/>
            <person name="Scheremetjew M."/>
            <person name="Finn R."/>
            <person name="Kale V."/>
            <person name="Holt S."/>
            <person name="Cochrane G."/>
            <person name="Meng A."/>
            <person name="Brown T."/>
            <person name="Cohen L."/>
        </authorList>
    </citation>
    <scope>NUCLEOTIDE SEQUENCE</scope>
    <source>
        <strain evidence="2">CCMP1661</strain>
    </source>
</reference>
<protein>
    <submittedName>
        <fullName evidence="2">Uncharacterized protein</fullName>
    </submittedName>
</protein>